<keyword evidence="4" id="KW-0675">Receptor</keyword>
<keyword evidence="6" id="KW-1185">Reference proteome</keyword>
<dbReference type="SUPFAM" id="SSF52058">
    <property type="entry name" value="L domain-like"/>
    <property type="match status" value="1"/>
</dbReference>
<dbReference type="Pfam" id="PF13855">
    <property type="entry name" value="LRR_8"/>
    <property type="match status" value="1"/>
</dbReference>
<evidence type="ECO:0008006" key="7">
    <source>
        <dbReference type="Google" id="ProtNLM"/>
    </source>
</evidence>
<sequence length="350" mass="40109">MEKMINKRTYNHSVAFWDPRTPTTSVDEEGDRFRPRRKRRCKSLPCWYKRCQGSRPSGVGHADESRRRGQWLGRLLGSAVWSDGCWDEERVALLQFQYVYSREVSDCCEWEWVECNITTRRVTQLSLNNGLLWDLEFFNASLFLPFEELRSLDLSYNGLVGCVENEELNVLSNVENLFLDSTPLDINFLQSIGVLTSLKTLSLSYCGLTDLTTHQGLCYLNNLEELNLNGNALSGAIPSCLGNLTSLRYLDISNNRFTGNIASSPLTNLTMLQFISLSKNQFQLPVSFNSFANHSHLKVLLADENKLVAEPIGFQIWWPKFQLMIFSLFNCTIEEHGTLRLPNFLYSNVI</sequence>
<dbReference type="OrthoDB" id="4691307at2759"/>
<dbReference type="InterPro" id="IPR051502">
    <property type="entry name" value="RLP_Defense_Trigger"/>
</dbReference>
<protein>
    <recommendedName>
        <fullName evidence="7">Leucine-rich repeat-containing N-terminal plant-type domain-containing protein</fullName>
    </recommendedName>
</protein>
<evidence type="ECO:0000256" key="2">
    <source>
        <dbReference type="ARBA" id="ARBA00022614"/>
    </source>
</evidence>
<comment type="caution">
    <text evidence="5">The sequence shown here is derived from an EMBL/GenBank/DDBJ whole genome shotgun (WGS) entry which is preliminary data.</text>
</comment>
<dbReference type="Proteomes" id="UP000701853">
    <property type="component" value="Chromosome 10"/>
</dbReference>
<dbReference type="InterPro" id="IPR001611">
    <property type="entry name" value="Leu-rich_rpt"/>
</dbReference>
<name>A0A8J5Y2L4_9ROSI</name>
<gene>
    <name evidence="5" type="ORF">CXB51_026176</name>
</gene>
<evidence type="ECO:0000256" key="1">
    <source>
        <dbReference type="ARBA" id="ARBA00009592"/>
    </source>
</evidence>
<organism evidence="5 6">
    <name type="scientific">Gossypium anomalum</name>
    <dbReference type="NCBI Taxonomy" id="47600"/>
    <lineage>
        <taxon>Eukaryota</taxon>
        <taxon>Viridiplantae</taxon>
        <taxon>Streptophyta</taxon>
        <taxon>Embryophyta</taxon>
        <taxon>Tracheophyta</taxon>
        <taxon>Spermatophyta</taxon>
        <taxon>Magnoliopsida</taxon>
        <taxon>eudicotyledons</taxon>
        <taxon>Gunneridae</taxon>
        <taxon>Pentapetalae</taxon>
        <taxon>rosids</taxon>
        <taxon>malvids</taxon>
        <taxon>Malvales</taxon>
        <taxon>Malvaceae</taxon>
        <taxon>Malvoideae</taxon>
        <taxon>Gossypium</taxon>
    </lineage>
</organism>
<evidence type="ECO:0000313" key="6">
    <source>
        <dbReference type="Proteomes" id="UP000701853"/>
    </source>
</evidence>
<dbReference type="PANTHER" id="PTHR48062">
    <property type="entry name" value="RECEPTOR-LIKE PROTEIN 14"/>
    <property type="match status" value="1"/>
</dbReference>
<evidence type="ECO:0000313" key="5">
    <source>
        <dbReference type="EMBL" id="KAG8481316.1"/>
    </source>
</evidence>
<reference evidence="5 6" key="1">
    <citation type="journal article" date="2021" name="bioRxiv">
        <title>The Gossypium anomalum genome as a resource for cotton improvement and evolutionary analysis of hybrid incompatibility.</title>
        <authorList>
            <person name="Grover C.E."/>
            <person name="Yuan D."/>
            <person name="Arick M.A."/>
            <person name="Miller E.R."/>
            <person name="Hu G."/>
            <person name="Peterson D.G."/>
            <person name="Wendel J.F."/>
            <person name="Udall J.A."/>
        </authorList>
    </citation>
    <scope>NUCLEOTIDE SEQUENCE [LARGE SCALE GENOMIC DNA]</scope>
    <source>
        <strain evidence="5">JFW-Udall</strain>
        <tissue evidence="5">Leaf</tissue>
    </source>
</reference>
<accession>A0A8J5Y2L4</accession>
<keyword evidence="3" id="KW-0677">Repeat</keyword>
<dbReference type="PANTHER" id="PTHR48062:SF37">
    <property type="entry name" value="LRR RECEPTOR-LIKE SERINE_THREONINE-PROTEIN KINASE FLS2"/>
    <property type="match status" value="1"/>
</dbReference>
<evidence type="ECO:0000256" key="4">
    <source>
        <dbReference type="ARBA" id="ARBA00023170"/>
    </source>
</evidence>
<evidence type="ECO:0000256" key="3">
    <source>
        <dbReference type="ARBA" id="ARBA00022737"/>
    </source>
</evidence>
<dbReference type="Gene3D" id="3.80.10.10">
    <property type="entry name" value="Ribonuclease Inhibitor"/>
    <property type="match status" value="1"/>
</dbReference>
<proteinExistence type="inferred from homology"/>
<dbReference type="GO" id="GO:0005886">
    <property type="term" value="C:plasma membrane"/>
    <property type="evidence" value="ECO:0007669"/>
    <property type="project" value="UniProtKB-SubCell"/>
</dbReference>
<dbReference type="InterPro" id="IPR032675">
    <property type="entry name" value="LRR_dom_sf"/>
</dbReference>
<dbReference type="AlphaFoldDB" id="A0A8J5Y2L4"/>
<dbReference type="EMBL" id="JAHUZN010000010">
    <property type="protein sequence ID" value="KAG8481316.1"/>
    <property type="molecule type" value="Genomic_DNA"/>
</dbReference>
<keyword evidence="2" id="KW-0433">Leucine-rich repeat</keyword>
<comment type="similarity">
    <text evidence="1">Belongs to the RLP family.</text>
</comment>